<evidence type="ECO:0000313" key="2">
    <source>
        <dbReference type="EMBL" id="RMX52211.1"/>
    </source>
</evidence>
<sequence length="62" mass="7064">MTGKKDVSHGGEQQGPHNAHQSPQNLDEIALKPNPLTQREYLKLLTEFEKSEAKPGWKKRIQ</sequence>
<evidence type="ECO:0000256" key="1">
    <source>
        <dbReference type="SAM" id="MobiDB-lite"/>
    </source>
</evidence>
<feature type="region of interest" description="Disordered" evidence="1">
    <location>
        <begin position="1"/>
        <end position="34"/>
    </location>
</feature>
<reference evidence="2 3" key="1">
    <citation type="journal article" date="2018" name="Sci. Rep.">
        <title>Comparative analysis of the Pocillopora damicornis genome highlights role of immune system in coral evolution.</title>
        <authorList>
            <person name="Cunning R."/>
            <person name="Bay R.A."/>
            <person name="Gillette P."/>
            <person name="Baker A.C."/>
            <person name="Traylor-Knowles N."/>
        </authorList>
    </citation>
    <scope>NUCLEOTIDE SEQUENCE [LARGE SCALE GENOMIC DNA]</scope>
    <source>
        <strain evidence="2">RSMAS</strain>
        <tissue evidence="2">Whole animal</tissue>
    </source>
</reference>
<protein>
    <submittedName>
        <fullName evidence="2">Uncharacterized protein</fullName>
    </submittedName>
</protein>
<name>A0A3M6UEV5_POCDA</name>
<dbReference type="EMBL" id="RCHS01001674">
    <property type="protein sequence ID" value="RMX52211.1"/>
    <property type="molecule type" value="Genomic_DNA"/>
</dbReference>
<organism evidence="2 3">
    <name type="scientific">Pocillopora damicornis</name>
    <name type="common">Cauliflower coral</name>
    <name type="synonym">Millepora damicornis</name>
    <dbReference type="NCBI Taxonomy" id="46731"/>
    <lineage>
        <taxon>Eukaryota</taxon>
        <taxon>Metazoa</taxon>
        <taxon>Cnidaria</taxon>
        <taxon>Anthozoa</taxon>
        <taxon>Hexacorallia</taxon>
        <taxon>Scleractinia</taxon>
        <taxon>Astrocoeniina</taxon>
        <taxon>Pocilloporidae</taxon>
        <taxon>Pocillopora</taxon>
    </lineage>
</organism>
<feature type="compositionally biased region" description="Polar residues" evidence="1">
    <location>
        <begin position="15"/>
        <end position="25"/>
    </location>
</feature>
<keyword evidence="3" id="KW-1185">Reference proteome</keyword>
<accession>A0A3M6UEV5</accession>
<dbReference type="AlphaFoldDB" id="A0A3M6UEV5"/>
<comment type="caution">
    <text evidence="2">The sequence shown here is derived from an EMBL/GenBank/DDBJ whole genome shotgun (WGS) entry which is preliminary data.</text>
</comment>
<gene>
    <name evidence="2" type="ORF">pdam_00019219</name>
</gene>
<dbReference type="Proteomes" id="UP000275408">
    <property type="component" value="Unassembled WGS sequence"/>
</dbReference>
<evidence type="ECO:0000313" key="3">
    <source>
        <dbReference type="Proteomes" id="UP000275408"/>
    </source>
</evidence>
<proteinExistence type="predicted"/>